<dbReference type="GeneID" id="19945468"/>
<dbReference type="GO" id="GO:0005886">
    <property type="term" value="C:plasma membrane"/>
    <property type="evidence" value="ECO:0007669"/>
    <property type="project" value="TreeGrafter"/>
</dbReference>
<dbReference type="PANTHER" id="PTHR19282:SF544">
    <property type="entry name" value="TETRASPANIN"/>
    <property type="match status" value="1"/>
</dbReference>
<dbReference type="VEuPathDB" id="FungiDB:SDRG_04741"/>
<keyword evidence="3 6" id="KW-1133">Transmembrane helix</keyword>
<evidence type="ECO:0000256" key="3">
    <source>
        <dbReference type="ARBA" id="ARBA00022989"/>
    </source>
</evidence>
<evidence type="ECO:0000256" key="5">
    <source>
        <dbReference type="SAM" id="MobiDB-lite"/>
    </source>
</evidence>
<gene>
    <name evidence="7" type="ORF">SDRG_04741</name>
</gene>
<keyword evidence="4 6" id="KW-0472">Membrane</keyword>
<evidence type="ECO:0000256" key="2">
    <source>
        <dbReference type="ARBA" id="ARBA00022692"/>
    </source>
</evidence>
<evidence type="ECO:0000256" key="1">
    <source>
        <dbReference type="ARBA" id="ARBA00004141"/>
    </source>
</evidence>
<dbReference type="eggNOG" id="ENOG502RYT4">
    <property type="taxonomic scope" value="Eukaryota"/>
</dbReference>
<feature type="transmembrane region" description="Helical" evidence="6">
    <location>
        <begin position="45"/>
        <end position="64"/>
    </location>
</feature>
<evidence type="ECO:0008006" key="9">
    <source>
        <dbReference type="Google" id="ProtNLM"/>
    </source>
</evidence>
<comment type="subcellular location">
    <subcellularLocation>
        <location evidence="1">Membrane</location>
        <topology evidence="1">Multi-pass membrane protein</topology>
    </subcellularLocation>
</comment>
<protein>
    <recommendedName>
        <fullName evidence="9">Tetraspanin</fullName>
    </recommendedName>
</protein>
<dbReference type="STRING" id="1156394.T0QI86"/>
<keyword evidence="2 6" id="KW-0812">Transmembrane</keyword>
<dbReference type="PANTHER" id="PTHR19282">
    <property type="entry name" value="TETRASPANIN"/>
    <property type="match status" value="1"/>
</dbReference>
<dbReference type="PRINTS" id="PR00259">
    <property type="entry name" value="TMFOUR"/>
</dbReference>
<name>T0QI86_SAPDV</name>
<keyword evidence="8" id="KW-1185">Reference proteome</keyword>
<dbReference type="InParanoid" id="T0QI86"/>
<dbReference type="Proteomes" id="UP000030762">
    <property type="component" value="Unassembled WGS sequence"/>
</dbReference>
<evidence type="ECO:0000313" key="8">
    <source>
        <dbReference type="Proteomes" id="UP000030762"/>
    </source>
</evidence>
<evidence type="ECO:0000256" key="6">
    <source>
        <dbReference type="SAM" id="Phobius"/>
    </source>
</evidence>
<dbReference type="InterPro" id="IPR018499">
    <property type="entry name" value="Tetraspanin/Peripherin"/>
</dbReference>
<reference evidence="7 8" key="1">
    <citation type="submission" date="2012-04" db="EMBL/GenBank/DDBJ databases">
        <title>The Genome Sequence of Saprolegnia declina VS20.</title>
        <authorList>
            <consortium name="The Broad Institute Genome Sequencing Platform"/>
            <person name="Russ C."/>
            <person name="Nusbaum C."/>
            <person name="Tyler B."/>
            <person name="van West P."/>
            <person name="Dieguez-Uribeondo J."/>
            <person name="de Bruijn I."/>
            <person name="Tripathy S."/>
            <person name="Jiang R."/>
            <person name="Young S.K."/>
            <person name="Zeng Q."/>
            <person name="Gargeya S."/>
            <person name="Fitzgerald M."/>
            <person name="Haas B."/>
            <person name="Abouelleil A."/>
            <person name="Alvarado L."/>
            <person name="Arachchi H.M."/>
            <person name="Berlin A."/>
            <person name="Chapman S.B."/>
            <person name="Goldberg J."/>
            <person name="Griggs A."/>
            <person name="Gujja S."/>
            <person name="Hansen M."/>
            <person name="Howarth C."/>
            <person name="Imamovic A."/>
            <person name="Larimer J."/>
            <person name="McCowen C."/>
            <person name="Montmayeur A."/>
            <person name="Murphy C."/>
            <person name="Neiman D."/>
            <person name="Pearson M."/>
            <person name="Priest M."/>
            <person name="Roberts A."/>
            <person name="Saif S."/>
            <person name="Shea T."/>
            <person name="Sisk P."/>
            <person name="Sykes S."/>
            <person name="Wortman J."/>
            <person name="Nusbaum C."/>
            <person name="Birren B."/>
        </authorList>
    </citation>
    <scope>NUCLEOTIDE SEQUENCE [LARGE SCALE GENOMIC DNA]</scope>
    <source>
        <strain evidence="7 8">VS20</strain>
    </source>
</reference>
<feature type="region of interest" description="Disordered" evidence="5">
    <location>
        <begin position="278"/>
        <end position="308"/>
    </location>
</feature>
<feature type="transmembrane region" description="Helical" evidence="6">
    <location>
        <begin position="12"/>
        <end position="33"/>
    </location>
</feature>
<dbReference type="OrthoDB" id="5982705at2759"/>
<dbReference type="EMBL" id="JH767143">
    <property type="protein sequence ID" value="EQC37714.1"/>
    <property type="molecule type" value="Genomic_DNA"/>
</dbReference>
<feature type="transmembrane region" description="Helical" evidence="6">
    <location>
        <begin position="230"/>
        <end position="254"/>
    </location>
</feature>
<dbReference type="OMA" id="IGHKQLQ"/>
<dbReference type="AlphaFoldDB" id="T0QI86"/>
<evidence type="ECO:0000256" key="4">
    <source>
        <dbReference type="ARBA" id="ARBA00023136"/>
    </source>
</evidence>
<proteinExistence type="predicted"/>
<feature type="transmembrane region" description="Helical" evidence="6">
    <location>
        <begin position="76"/>
        <end position="98"/>
    </location>
</feature>
<evidence type="ECO:0000313" key="7">
    <source>
        <dbReference type="EMBL" id="EQC37714.1"/>
    </source>
</evidence>
<organism evidence="7 8">
    <name type="scientific">Saprolegnia diclina (strain VS20)</name>
    <dbReference type="NCBI Taxonomy" id="1156394"/>
    <lineage>
        <taxon>Eukaryota</taxon>
        <taxon>Sar</taxon>
        <taxon>Stramenopiles</taxon>
        <taxon>Oomycota</taxon>
        <taxon>Saprolegniomycetes</taxon>
        <taxon>Saprolegniales</taxon>
        <taxon>Saprolegniaceae</taxon>
        <taxon>Saprolegnia</taxon>
    </lineage>
</organism>
<accession>T0QI86</accession>
<dbReference type="RefSeq" id="XP_008608647.1">
    <property type="nucleotide sequence ID" value="XM_008610425.1"/>
</dbReference>
<sequence length="308" mass="33713">MQCRSFSRLVLIFTNVLFLVLGGVLIVIGGYMMHVPDLNAFSADGISSAVMACGVLIVLIALLGCCGAHWESKVFLCPYATLVTVSVVAQFALAGLMLHVHHSLVNISQASYANQSALLSEDDQIILGSLHSIFNEAYDACQPQVDLIQSLQVGSVVLQCMGTDPSYQWFAPFAANRCSIRKQDLLPNSTFRQCAKDMADGASATQLTKEALFCSCEANLVAWMDEQSELIGTIVGVIAGFEIALVLLSFYLVCTQRRRHRGYQEIRMPLRPQFNAHPYNNLRMNPANNPYQPQAGRTAQSPLVPPQP</sequence>
<dbReference type="Pfam" id="PF00335">
    <property type="entry name" value="Tetraspanin"/>
    <property type="match status" value="1"/>
</dbReference>
<feature type="compositionally biased region" description="Polar residues" evidence="5">
    <location>
        <begin position="282"/>
        <end position="301"/>
    </location>
</feature>